<evidence type="ECO:0000256" key="1">
    <source>
        <dbReference type="ARBA" id="ARBA00004141"/>
    </source>
</evidence>
<keyword evidence="9 14" id="KW-0443">Lipid metabolism</keyword>
<feature type="transmembrane region" description="Helical" evidence="14">
    <location>
        <begin position="12"/>
        <end position="32"/>
    </location>
</feature>
<dbReference type="PANTHER" id="PTHR11035:SF3">
    <property type="entry name" value="VERY-LONG-CHAIN (3R)-3-HYDROXYACYL-COA DEHYDRATASE"/>
    <property type="match status" value="1"/>
</dbReference>
<comment type="similarity">
    <text evidence="3 14">Belongs to the very long-chain fatty acids dehydratase HACD family.</text>
</comment>
<comment type="subcellular location">
    <subcellularLocation>
        <location evidence="14">Endoplasmic reticulum membrane</location>
        <topology evidence="14">Multi-pass membrane protein</topology>
    </subcellularLocation>
    <subcellularLocation>
        <location evidence="1">Membrane</location>
        <topology evidence="1">Multi-pass membrane protein</topology>
    </subcellularLocation>
</comment>
<comment type="caution">
    <text evidence="14">Lacks conserved residue(s) required for the propagation of feature annotation.</text>
</comment>
<evidence type="ECO:0000256" key="2">
    <source>
        <dbReference type="ARBA" id="ARBA00005194"/>
    </source>
</evidence>
<comment type="function">
    <text evidence="14">Catalyzes the third of the four reactions of the long-chain fatty acids elongation cycle. This endoplasmic reticulum-bound enzymatic process, allows the addition of two carbons to the chain of long- and very long-chain fatty acids/VLCFAs per cycle. This enzyme catalyzes the dehydration of the 3-hydroxyacyl-CoA intermediate into trans-2,3-enoyl-CoA, within each cycle of fatty acid elongation. Thereby, it participates to the production of VLCFAs of different chain lengths that are involved in multiple biological processes as precursors of membrane lipids and lipid mediators.</text>
</comment>
<dbReference type="EC" id="4.2.1.134" evidence="4 14"/>
<dbReference type="AlphaFoldDB" id="A0A5A7QAG5"/>
<evidence type="ECO:0000256" key="8">
    <source>
        <dbReference type="ARBA" id="ARBA00022989"/>
    </source>
</evidence>
<evidence type="ECO:0000256" key="4">
    <source>
        <dbReference type="ARBA" id="ARBA00013122"/>
    </source>
</evidence>
<evidence type="ECO:0000256" key="6">
    <source>
        <dbReference type="ARBA" id="ARBA00022692"/>
    </source>
</evidence>
<dbReference type="OrthoDB" id="46988at2759"/>
<keyword evidence="7 14" id="KW-0276">Fatty acid metabolism</keyword>
<proteinExistence type="inferred from homology"/>
<feature type="transmembrane region" description="Helical" evidence="14">
    <location>
        <begin position="102"/>
        <end position="122"/>
    </location>
</feature>
<evidence type="ECO:0000256" key="11">
    <source>
        <dbReference type="ARBA" id="ARBA00023160"/>
    </source>
</evidence>
<protein>
    <recommendedName>
        <fullName evidence="4 14">Very-long-chain (3R)-3-hydroxyacyl-CoA dehydratase</fullName>
        <ecNumber evidence="4 14">4.2.1.134</ecNumber>
    </recommendedName>
</protein>
<dbReference type="PANTHER" id="PTHR11035">
    <property type="entry name" value="VERY-LONG-CHAIN (3R)-3-HYDROXYACYL-COA DEHYDRATASE"/>
    <property type="match status" value="1"/>
</dbReference>
<evidence type="ECO:0000256" key="13">
    <source>
        <dbReference type="ARBA" id="ARBA00036671"/>
    </source>
</evidence>
<evidence type="ECO:0000256" key="14">
    <source>
        <dbReference type="RuleBase" id="RU363109"/>
    </source>
</evidence>
<comment type="catalytic activity">
    <reaction evidence="13 14">
        <text>a very-long-chain (3R)-3-hydroxyacyl-CoA = a very-long-chain (2E)-enoyl-CoA + H2O</text>
        <dbReference type="Rhea" id="RHEA:45812"/>
        <dbReference type="ChEBI" id="CHEBI:15377"/>
        <dbReference type="ChEBI" id="CHEBI:83728"/>
        <dbReference type="ChEBI" id="CHEBI:85440"/>
        <dbReference type="EC" id="4.2.1.134"/>
    </reaction>
</comment>
<evidence type="ECO:0000256" key="9">
    <source>
        <dbReference type="ARBA" id="ARBA00023098"/>
    </source>
</evidence>
<keyword evidence="6 14" id="KW-0812">Transmembrane</keyword>
<feature type="transmembrane region" description="Helical" evidence="14">
    <location>
        <begin position="185"/>
        <end position="207"/>
    </location>
</feature>
<dbReference type="GO" id="GO:0102158">
    <property type="term" value="F:very-long-chain (3R)-3-hydroxyacyl-CoA dehydratase activity"/>
    <property type="evidence" value="ECO:0007669"/>
    <property type="project" value="UniProtKB-EC"/>
</dbReference>
<accession>A0A5A7QAG5</accession>
<comment type="caution">
    <text evidence="15">The sequence shown here is derived from an EMBL/GenBank/DDBJ whole genome shotgun (WGS) entry which is preliminary data.</text>
</comment>
<dbReference type="UniPathway" id="UPA00094"/>
<keyword evidence="16" id="KW-1185">Reference proteome</keyword>
<evidence type="ECO:0000256" key="12">
    <source>
        <dbReference type="ARBA" id="ARBA00023239"/>
    </source>
</evidence>
<evidence type="ECO:0000313" key="16">
    <source>
        <dbReference type="Proteomes" id="UP000325081"/>
    </source>
</evidence>
<evidence type="ECO:0000256" key="10">
    <source>
        <dbReference type="ARBA" id="ARBA00023136"/>
    </source>
</evidence>
<dbReference type="GO" id="GO:0030148">
    <property type="term" value="P:sphingolipid biosynthetic process"/>
    <property type="evidence" value="ECO:0007669"/>
    <property type="project" value="TreeGrafter"/>
</dbReference>
<name>A0A5A7QAG5_STRAF</name>
<dbReference type="GO" id="GO:0005789">
    <property type="term" value="C:endoplasmic reticulum membrane"/>
    <property type="evidence" value="ECO:0007669"/>
    <property type="project" value="UniProtKB-SubCell"/>
</dbReference>
<dbReference type="Proteomes" id="UP000325081">
    <property type="component" value="Unassembled WGS sequence"/>
</dbReference>
<dbReference type="InterPro" id="IPR007482">
    <property type="entry name" value="Tyr_Pase-like_PTPLA"/>
</dbReference>
<dbReference type="Pfam" id="PF04387">
    <property type="entry name" value="PTPLA"/>
    <property type="match status" value="1"/>
</dbReference>
<feature type="transmembrane region" description="Helical" evidence="14">
    <location>
        <begin position="143"/>
        <end position="165"/>
    </location>
</feature>
<evidence type="ECO:0000256" key="5">
    <source>
        <dbReference type="ARBA" id="ARBA00022516"/>
    </source>
</evidence>
<keyword evidence="10 14" id="KW-0472">Membrane</keyword>
<keyword evidence="12 14" id="KW-0456">Lyase</keyword>
<comment type="pathway">
    <text evidence="2 14">Lipid metabolism; fatty acid biosynthesis.</text>
</comment>
<gene>
    <name evidence="15" type="ORF">STAS_19033</name>
</gene>
<evidence type="ECO:0000256" key="3">
    <source>
        <dbReference type="ARBA" id="ARBA00007811"/>
    </source>
</evidence>
<evidence type="ECO:0000313" key="15">
    <source>
        <dbReference type="EMBL" id="GER42265.1"/>
    </source>
</evidence>
<dbReference type="GO" id="GO:0042761">
    <property type="term" value="P:very long-chain fatty acid biosynthetic process"/>
    <property type="evidence" value="ECO:0007669"/>
    <property type="project" value="TreeGrafter"/>
</dbReference>
<dbReference type="EMBL" id="BKCP01006294">
    <property type="protein sequence ID" value="GER42265.1"/>
    <property type="molecule type" value="Genomic_DNA"/>
</dbReference>
<keyword evidence="8 14" id="KW-1133">Transmembrane helix</keyword>
<keyword evidence="5 14" id="KW-0444">Lipid biosynthesis</keyword>
<evidence type="ECO:0000256" key="7">
    <source>
        <dbReference type="ARBA" id="ARBA00022832"/>
    </source>
</evidence>
<keyword evidence="11 14" id="KW-0275">Fatty acid biosynthesis</keyword>
<keyword evidence="14" id="KW-0256">Endoplasmic reticulum</keyword>
<sequence>MAGIFPSLRRTYLVFYNWTLFLGWSQVLYIAGTALLTTGHRSVYAAVEKPLLLAQSAALLEILHSLTGIVRSPVAATLPQVSGRVYVAWGILYSFPEIRTHFLVGSLVVSWSIAEIIRYSFFGLKETFGHAPPWLLWLRYSTFLMLYPVGIGSEVGLIWCALPYMKSTGKYSVRMPNRWNFSFDYYYITLLILGLYVPGSPHLYGYMMGQRKKALAKAKGKGE</sequence>
<reference evidence="16" key="1">
    <citation type="journal article" date="2019" name="Curr. Biol.">
        <title>Genome Sequence of Striga asiatica Provides Insight into the Evolution of Plant Parasitism.</title>
        <authorList>
            <person name="Yoshida S."/>
            <person name="Kim S."/>
            <person name="Wafula E.K."/>
            <person name="Tanskanen J."/>
            <person name="Kim Y.M."/>
            <person name="Honaas L."/>
            <person name="Yang Z."/>
            <person name="Spallek T."/>
            <person name="Conn C.E."/>
            <person name="Ichihashi Y."/>
            <person name="Cheong K."/>
            <person name="Cui S."/>
            <person name="Der J.P."/>
            <person name="Gundlach H."/>
            <person name="Jiao Y."/>
            <person name="Hori C."/>
            <person name="Ishida J.K."/>
            <person name="Kasahara H."/>
            <person name="Kiba T."/>
            <person name="Kim M.S."/>
            <person name="Koo N."/>
            <person name="Laohavisit A."/>
            <person name="Lee Y.H."/>
            <person name="Lumba S."/>
            <person name="McCourt P."/>
            <person name="Mortimer J.C."/>
            <person name="Mutuku J.M."/>
            <person name="Nomura T."/>
            <person name="Sasaki-Sekimoto Y."/>
            <person name="Seto Y."/>
            <person name="Wang Y."/>
            <person name="Wakatake T."/>
            <person name="Sakakibara H."/>
            <person name="Demura T."/>
            <person name="Yamaguchi S."/>
            <person name="Yoneyama K."/>
            <person name="Manabe R.I."/>
            <person name="Nelson D.C."/>
            <person name="Schulman A.H."/>
            <person name="Timko M.P."/>
            <person name="dePamphilis C.W."/>
            <person name="Choi D."/>
            <person name="Shirasu K."/>
        </authorList>
    </citation>
    <scope>NUCLEOTIDE SEQUENCE [LARGE SCALE GENOMIC DNA]</scope>
    <source>
        <strain evidence="16">cv. UVA1</strain>
    </source>
</reference>
<dbReference type="GO" id="GO:0030497">
    <property type="term" value="P:fatty acid elongation"/>
    <property type="evidence" value="ECO:0007669"/>
    <property type="project" value="TreeGrafter"/>
</dbReference>
<organism evidence="15 16">
    <name type="scientific">Striga asiatica</name>
    <name type="common">Asiatic witchweed</name>
    <name type="synonym">Buchnera asiatica</name>
    <dbReference type="NCBI Taxonomy" id="4170"/>
    <lineage>
        <taxon>Eukaryota</taxon>
        <taxon>Viridiplantae</taxon>
        <taxon>Streptophyta</taxon>
        <taxon>Embryophyta</taxon>
        <taxon>Tracheophyta</taxon>
        <taxon>Spermatophyta</taxon>
        <taxon>Magnoliopsida</taxon>
        <taxon>eudicotyledons</taxon>
        <taxon>Gunneridae</taxon>
        <taxon>Pentapetalae</taxon>
        <taxon>asterids</taxon>
        <taxon>lamiids</taxon>
        <taxon>Lamiales</taxon>
        <taxon>Orobanchaceae</taxon>
        <taxon>Buchnereae</taxon>
        <taxon>Striga</taxon>
    </lineage>
</organism>